<keyword evidence="2" id="KW-1185">Reference proteome</keyword>
<evidence type="ECO:0000313" key="1">
    <source>
        <dbReference type="EMBL" id="MCS0659353.1"/>
    </source>
</evidence>
<dbReference type="Proteomes" id="UP001204621">
    <property type="component" value="Unassembled WGS sequence"/>
</dbReference>
<accession>A0ABT2CZF0</accession>
<organism evidence="1 2">
    <name type="scientific">Massilia terrae</name>
    <dbReference type="NCBI Taxonomy" id="1811224"/>
    <lineage>
        <taxon>Bacteria</taxon>
        <taxon>Pseudomonadati</taxon>
        <taxon>Pseudomonadota</taxon>
        <taxon>Betaproteobacteria</taxon>
        <taxon>Burkholderiales</taxon>
        <taxon>Oxalobacteraceae</taxon>
        <taxon>Telluria group</taxon>
        <taxon>Massilia</taxon>
    </lineage>
</organism>
<gene>
    <name evidence="1" type="ORF">NX778_14885</name>
</gene>
<name>A0ABT2CZF0_9BURK</name>
<protein>
    <submittedName>
        <fullName evidence="1">Uncharacterized protein</fullName>
    </submittedName>
</protein>
<comment type="caution">
    <text evidence="1">The sequence shown here is derived from an EMBL/GenBank/DDBJ whole genome shotgun (WGS) entry which is preliminary data.</text>
</comment>
<proteinExistence type="predicted"/>
<sequence>MHVEVPKAKKWKEFGSEYLMIVVSIVTALGLEHAVTSYHHRHLAHDATERIEVELRANAKDIDEVLDHNRDMQKRVERLRVAFLDDLRSGTPEQVAINRMLAQDKNALELAVQSPTLQHEAWDVAVANQAASYIEPARLERYAAVYAHMRDVSAIENGAGNKFFNGPQMINVFADVQLGKAQARDLLGLLGQMVSAYGSADGNLMNLQKDLAKGFGPAKHEIAQR</sequence>
<evidence type="ECO:0000313" key="2">
    <source>
        <dbReference type="Proteomes" id="UP001204621"/>
    </source>
</evidence>
<dbReference type="EMBL" id="JANUGU010000004">
    <property type="protein sequence ID" value="MCS0659353.1"/>
    <property type="molecule type" value="Genomic_DNA"/>
</dbReference>
<reference evidence="1 2" key="1">
    <citation type="submission" date="2022-08" db="EMBL/GenBank/DDBJ databases">
        <title>Reclassification of Massilia species as members of the genera Telluria, Duganella, Pseudoduganella, Mokoshia gen. nov. and Zemynaea gen. nov. using orthogonal and non-orthogonal genome-based approaches.</title>
        <authorList>
            <person name="Bowman J.P."/>
        </authorList>
    </citation>
    <scope>NUCLEOTIDE SEQUENCE [LARGE SCALE GENOMIC DNA]</scope>
    <source>
        <strain evidence="1 2">JCM 31606</strain>
    </source>
</reference>
<dbReference type="RefSeq" id="WP_258812534.1">
    <property type="nucleotide sequence ID" value="NZ_JANUGU010000004.1"/>
</dbReference>